<evidence type="ECO:0000313" key="1">
    <source>
        <dbReference type="EMBL" id="MBA0560931.1"/>
    </source>
</evidence>
<dbReference type="EMBL" id="JABEZX010000007">
    <property type="protein sequence ID" value="MBA0560931.1"/>
    <property type="molecule type" value="Genomic_DNA"/>
</dbReference>
<comment type="caution">
    <text evidence="1">The sequence shown here is derived from an EMBL/GenBank/DDBJ whole genome shotgun (WGS) entry which is preliminary data.</text>
</comment>
<sequence length="213" mass="24278">MVKLDVHTDCARKERFEQLAVCVDLRKPLVAMIRINGHLQQVECEALPNICFKCGLYRHGADLCSGVKTTSPTVDSDCVSPMMDKSGIKRRVKEEPFGHWMVVKRLKRRSRVIGDERNDGFSDAFGGSQHLEILGEKISLMLMGRLMTKWKKEIRGRPPDEMMENHLCDLVELKSAMEGLVCDLERTSKKTLMEGGSQIVEERIVVEDTWNDE</sequence>
<accession>A0A7J8M883</accession>
<dbReference type="AlphaFoldDB" id="A0A7J8M883"/>
<evidence type="ECO:0000313" key="2">
    <source>
        <dbReference type="Proteomes" id="UP000593572"/>
    </source>
</evidence>
<organism evidence="1 2">
    <name type="scientific">Gossypium lobatum</name>
    <dbReference type="NCBI Taxonomy" id="34289"/>
    <lineage>
        <taxon>Eukaryota</taxon>
        <taxon>Viridiplantae</taxon>
        <taxon>Streptophyta</taxon>
        <taxon>Embryophyta</taxon>
        <taxon>Tracheophyta</taxon>
        <taxon>Spermatophyta</taxon>
        <taxon>Magnoliopsida</taxon>
        <taxon>eudicotyledons</taxon>
        <taxon>Gunneridae</taxon>
        <taxon>Pentapetalae</taxon>
        <taxon>rosids</taxon>
        <taxon>malvids</taxon>
        <taxon>Malvales</taxon>
        <taxon>Malvaceae</taxon>
        <taxon>Malvoideae</taxon>
        <taxon>Gossypium</taxon>
    </lineage>
</organism>
<reference evidence="1 2" key="1">
    <citation type="journal article" date="2019" name="Genome Biol. Evol.">
        <title>Insights into the evolution of the New World diploid cottons (Gossypium, subgenus Houzingenia) based on genome sequencing.</title>
        <authorList>
            <person name="Grover C.E."/>
            <person name="Arick M.A. 2nd"/>
            <person name="Thrash A."/>
            <person name="Conover J.L."/>
            <person name="Sanders W.S."/>
            <person name="Peterson D.G."/>
            <person name="Frelichowski J.E."/>
            <person name="Scheffler J.A."/>
            <person name="Scheffler B.E."/>
            <person name="Wendel J.F."/>
        </authorList>
    </citation>
    <scope>NUCLEOTIDE SEQUENCE [LARGE SCALE GENOMIC DNA]</scope>
    <source>
        <strain evidence="1">157</strain>
        <tissue evidence="1">Leaf</tissue>
    </source>
</reference>
<protein>
    <recommendedName>
        <fullName evidence="3">Zinc knuckle CX2CX4HX4C domain-containing protein</fullName>
    </recommendedName>
</protein>
<keyword evidence="2" id="KW-1185">Reference proteome</keyword>
<proteinExistence type="predicted"/>
<name>A0A7J8M883_9ROSI</name>
<gene>
    <name evidence="1" type="ORF">Golob_017801</name>
</gene>
<evidence type="ECO:0008006" key="3">
    <source>
        <dbReference type="Google" id="ProtNLM"/>
    </source>
</evidence>
<dbReference type="Proteomes" id="UP000593572">
    <property type="component" value="Unassembled WGS sequence"/>
</dbReference>